<dbReference type="Proteomes" id="UP000789525">
    <property type="component" value="Unassembled WGS sequence"/>
</dbReference>
<proteinExistence type="predicted"/>
<evidence type="ECO:0000313" key="1">
    <source>
        <dbReference type="EMBL" id="CAG8469963.1"/>
    </source>
</evidence>
<accession>A0ACA9KF23</accession>
<reference evidence="1" key="1">
    <citation type="submission" date="2021-06" db="EMBL/GenBank/DDBJ databases">
        <authorList>
            <person name="Kallberg Y."/>
            <person name="Tangrot J."/>
            <person name="Rosling A."/>
        </authorList>
    </citation>
    <scope>NUCLEOTIDE SEQUENCE</scope>
    <source>
        <strain evidence="1">CL356</strain>
    </source>
</reference>
<evidence type="ECO:0000313" key="2">
    <source>
        <dbReference type="Proteomes" id="UP000789525"/>
    </source>
</evidence>
<keyword evidence="2" id="KW-1185">Reference proteome</keyword>
<name>A0ACA9KF23_9GLOM</name>
<feature type="non-terminal residue" evidence="1">
    <location>
        <position position="1"/>
    </location>
</feature>
<organism evidence="1 2">
    <name type="scientific">Acaulospora colombiana</name>
    <dbReference type="NCBI Taxonomy" id="27376"/>
    <lineage>
        <taxon>Eukaryota</taxon>
        <taxon>Fungi</taxon>
        <taxon>Fungi incertae sedis</taxon>
        <taxon>Mucoromycota</taxon>
        <taxon>Glomeromycotina</taxon>
        <taxon>Glomeromycetes</taxon>
        <taxon>Diversisporales</taxon>
        <taxon>Acaulosporaceae</taxon>
        <taxon>Acaulospora</taxon>
    </lineage>
</organism>
<dbReference type="EMBL" id="CAJVPT010001847">
    <property type="protein sequence ID" value="CAG8469963.1"/>
    <property type="molecule type" value="Genomic_DNA"/>
</dbReference>
<protein>
    <submittedName>
        <fullName evidence="1">10004_t:CDS:1</fullName>
    </submittedName>
</protein>
<sequence>WYLAEFGVEKGYFLLVDRMPDHLSDEYSILELITCCLGQLSSQQ</sequence>
<comment type="caution">
    <text evidence="1">The sequence shown here is derived from an EMBL/GenBank/DDBJ whole genome shotgun (WGS) entry which is preliminary data.</text>
</comment>
<gene>
    <name evidence="1" type="ORF">ACOLOM_LOCUS1546</name>
</gene>